<keyword evidence="5" id="KW-0732">Signal</keyword>
<comment type="caution">
    <text evidence="14">The sequence shown here is derived from an EMBL/GenBank/DDBJ whole genome shotgun (WGS) entry which is preliminary data.</text>
</comment>
<reference evidence="14 15" key="1">
    <citation type="submission" date="2019-08" db="EMBL/GenBank/DDBJ databases">
        <title>Genome of Psychroserpens burtonensis ACAM 167.</title>
        <authorList>
            <person name="Bowman J.P."/>
        </authorList>
    </citation>
    <scope>NUCLEOTIDE SEQUENCE [LARGE SCALE GENOMIC DNA]</scope>
    <source>
        <strain evidence="14 15">ACAM 167</strain>
    </source>
</reference>
<evidence type="ECO:0000256" key="9">
    <source>
        <dbReference type="ARBA" id="ARBA00023588"/>
    </source>
</evidence>
<keyword evidence="7 13" id="KW-0472">Membrane</keyword>
<keyword evidence="2" id="KW-1003">Cell membrane</keyword>
<evidence type="ECO:0000256" key="2">
    <source>
        <dbReference type="ARBA" id="ARBA00022475"/>
    </source>
</evidence>
<feature type="transmembrane region" description="Helical" evidence="13">
    <location>
        <begin position="6"/>
        <end position="24"/>
    </location>
</feature>
<dbReference type="RefSeq" id="WP_028871591.1">
    <property type="nucleotide sequence ID" value="NZ_VOSB01000011.1"/>
</dbReference>
<protein>
    <recommendedName>
        <fullName evidence="11">Glycosyl-4,4'-diaponeurosporenoate acyltransferase</fullName>
    </recommendedName>
</protein>
<accession>A0A5C7BG92</accession>
<dbReference type="InterPro" id="IPR044021">
    <property type="entry name" value="CrtO"/>
</dbReference>
<evidence type="ECO:0000256" key="5">
    <source>
        <dbReference type="ARBA" id="ARBA00022729"/>
    </source>
</evidence>
<dbReference type="GO" id="GO:0005886">
    <property type="term" value="C:plasma membrane"/>
    <property type="evidence" value="ECO:0007669"/>
    <property type="project" value="UniProtKB-SubCell"/>
</dbReference>
<dbReference type="Proteomes" id="UP000321938">
    <property type="component" value="Unassembled WGS sequence"/>
</dbReference>
<comment type="pathway">
    <text evidence="9">Carotenoid biosynthesis; staphyloxanthin biosynthesis; staphyloxanthin from farnesyl diphosphate: step 5/5.</text>
</comment>
<comment type="subcellular location">
    <subcellularLocation>
        <location evidence="1">Cell membrane</location>
        <topology evidence="1">Single-pass membrane protein</topology>
    </subcellularLocation>
</comment>
<evidence type="ECO:0000256" key="7">
    <source>
        <dbReference type="ARBA" id="ARBA00023136"/>
    </source>
</evidence>
<keyword evidence="4 13" id="KW-0812">Transmembrane</keyword>
<feature type="transmembrane region" description="Helical" evidence="13">
    <location>
        <begin position="92"/>
        <end position="111"/>
    </location>
</feature>
<organism evidence="14 15">
    <name type="scientific">Psychroserpens burtonensis</name>
    <dbReference type="NCBI Taxonomy" id="49278"/>
    <lineage>
        <taxon>Bacteria</taxon>
        <taxon>Pseudomonadati</taxon>
        <taxon>Bacteroidota</taxon>
        <taxon>Flavobacteriia</taxon>
        <taxon>Flavobacteriales</taxon>
        <taxon>Flavobacteriaceae</taxon>
        <taxon>Psychroserpens</taxon>
    </lineage>
</organism>
<keyword evidence="15" id="KW-1185">Reference proteome</keyword>
<proteinExistence type="inferred from homology"/>
<dbReference type="EMBL" id="VOSB01000011">
    <property type="protein sequence ID" value="TXE17658.1"/>
    <property type="molecule type" value="Genomic_DNA"/>
</dbReference>
<evidence type="ECO:0000256" key="13">
    <source>
        <dbReference type="SAM" id="Phobius"/>
    </source>
</evidence>
<evidence type="ECO:0000256" key="8">
    <source>
        <dbReference type="ARBA" id="ARBA00023315"/>
    </source>
</evidence>
<evidence type="ECO:0000256" key="4">
    <source>
        <dbReference type="ARBA" id="ARBA00022692"/>
    </source>
</evidence>
<keyword evidence="8" id="KW-0012">Acyltransferase</keyword>
<evidence type="ECO:0000313" key="14">
    <source>
        <dbReference type="EMBL" id="TXE17658.1"/>
    </source>
</evidence>
<evidence type="ECO:0000256" key="6">
    <source>
        <dbReference type="ARBA" id="ARBA00022989"/>
    </source>
</evidence>
<name>A0A5C7BG92_9FLAO</name>
<dbReference type="AlphaFoldDB" id="A0A5C7BG92"/>
<evidence type="ECO:0000313" key="15">
    <source>
        <dbReference type="Proteomes" id="UP000321938"/>
    </source>
</evidence>
<evidence type="ECO:0000256" key="1">
    <source>
        <dbReference type="ARBA" id="ARBA00004162"/>
    </source>
</evidence>
<sequence>MTILIYILNAFVFTLASWTIGLLLNNAIKSMPFYSLISNFNFIKKESTNRAIGLTGFKWLVKHTFFKYFNQKLKFKTRPSTSELQDIRTEMVYAEIGHFVTFIAILVVSVIKLINGLATYAVILFIFNIIFNLYPSLLQQQNKTRIDRILKR</sequence>
<feature type="transmembrane region" description="Helical" evidence="13">
    <location>
        <begin position="117"/>
        <end position="138"/>
    </location>
</feature>
<dbReference type="Pfam" id="PF18927">
    <property type="entry name" value="CrtO"/>
    <property type="match status" value="1"/>
</dbReference>
<keyword evidence="6 13" id="KW-1133">Transmembrane helix</keyword>
<comment type="function">
    <text evidence="12">Catalyzes the acylation of glycosyl-4,4'-diaponeurosporenoate, i.e. the esterification of glucose at the C6'' position with the carboxyl group of the C(15) fatty acid 12-methyltetradecanoic acid, to yield staphyloxanthin. This is the last step in the biosynthesis of this orange pigment, present in most staphylococci strains.</text>
</comment>
<evidence type="ECO:0000256" key="11">
    <source>
        <dbReference type="ARBA" id="ARBA00023667"/>
    </source>
</evidence>
<dbReference type="UniPathway" id="UPA00029">
    <property type="reaction ID" value="UER00560"/>
</dbReference>
<dbReference type="GO" id="GO:0016746">
    <property type="term" value="F:acyltransferase activity"/>
    <property type="evidence" value="ECO:0007669"/>
    <property type="project" value="UniProtKB-KW"/>
</dbReference>
<gene>
    <name evidence="14" type="ORF">ES692_08825</name>
</gene>
<comment type="similarity">
    <text evidence="10">Belongs to the acyltransferase CrtO family.</text>
</comment>
<keyword evidence="3" id="KW-0808">Transferase</keyword>
<dbReference type="OrthoDB" id="883215at2"/>
<evidence type="ECO:0000256" key="12">
    <source>
        <dbReference type="ARBA" id="ARBA00025324"/>
    </source>
</evidence>
<evidence type="ECO:0000256" key="3">
    <source>
        <dbReference type="ARBA" id="ARBA00022679"/>
    </source>
</evidence>
<evidence type="ECO:0000256" key="10">
    <source>
        <dbReference type="ARBA" id="ARBA00023603"/>
    </source>
</evidence>
<dbReference type="STRING" id="1123037.GCA_000425305_01624"/>